<sequence length="163" mass="16473">MAKSLTAQLDIATDLVTAYSLVTDESYVNDVATATGGTDVTVSVTPTHGGGADVVSSRTLPADVPSYAKAMIGETISLTETRTFGPAAADGSRDGTITVAFAGAPVVITGTLRLSAGGGGTLVAVEMTIKAAVPFVGGKIEQLCADQIEAALRQEEKIANSRV</sequence>
<reference evidence="1" key="1">
    <citation type="submission" date="2020-05" db="EMBL/GenBank/DDBJ databases">
        <authorList>
            <person name="Chiriac C."/>
            <person name="Salcher M."/>
            <person name="Ghai R."/>
            <person name="Kavagutti S V."/>
        </authorList>
    </citation>
    <scope>NUCLEOTIDE SEQUENCE</scope>
</reference>
<proteinExistence type="predicted"/>
<name>A0A6J7S037_9ZZZZ</name>
<accession>A0A6J7S037</accession>
<dbReference type="InterPro" id="IPR019639">
    <property type="entry name" value="DUF2505"/>
</dbReference>
<dbReference type="Pfam" id="PF10698">
    <property type="entry name" value="DUF2505"/>
    <property type="match status" value="1"/>
</dbReference>
<gene>
    <name evidence="1" type="ORF">UFOPK4150_01329</name>
</gene>
<protein>
    <submittedName>
        <fullName evidence="1">Unannotated protein</fullName>
    </submittedName>
</protein>
<evidence type="ECO:0000313" key="1">
    <source>
        <dbReference type="EMBL" id="CAB5034262.1"/>
    </source>
</evidence>
<dbReference type="AlphaFoldDB" id="A0A6J7S037"/>
<organism evidence="1">
    <name type="scientific">freshwater metagenome</name>
    <dbReference type="NCBI Taxonomy" id="449393"/>
    <lineage>
        <taxon>unclassified sequences</taxon>
        <taxon>metagenomes</taxon>
        <taxon>ecological metagenomes</taxon>
    </lineage>
</organism>
<dbReference type="EMBL" id="CAFBPU010000026">
    <property type="protein sequence ID" value="CAB5034262.1"/>
    <property type="molecule type" value="Genomic_DNA"/>
</dbReference>